<evidence type="ECO:0000313" key="3">
    <source>
        <dbReference type="Proteomes" id="UP001434883"/>
    </source>
</evidence>
<comment type="caution">
    <text evidence="2">The sequence shown here is derived from an EMBL/GenBank/DDBJ whole genome shotgun (WGS) entry which is preliminary data.</text>
</comment>
<dbReference type="Gene3D" id="3.10.250.10">
    <property type="entry name" value="SRCR-like domain"/>
    <property type="match status" value="1"/>
</dbReference>
<dbReference type="Proteomes" id="UP001434883">
    <property type="component" value="Unassembled WGS sequence"/>
</dbReference>
<dbReference type="EMBL" id="JAHRIN010026244">
    <property type="protein sequence ID" value="MEQ2200585.1"/>
    <property type="molecule type" value="Genomic_DNA"/>
</dbReference>
<dbReference type="PANTHER" id="PTHR45817:SF5">
    <property type="entry name" value="LYSYL OXIDASE HOMOLOG 4"/>
    <property type="match status" value="1"/>
</dbReference>
<sequence length="136" mass="15432">ETWYWPGSPEAREVLLSGTHCVGTEMSIQQCRRNGQVYCPRGGDGRAAGVSCVETAPDLVVDAQLVQETAYLEDRPLHLLTCANEENCLSSSAARVNWPYGHRRLLRFSSRIMNMGLADFRPRATRESWVWHQCHR</sequence>
<gene>
    <name evidence="2" type="primary">LOXL4</name>
    <name evidence="2" type="ORF">XENOCAPTIV_000420</name>
</gene>
<dbReference type="SUPFAM" id="SSF56487">
    <property type="entry name" value="SRCR-like"/>
    <property type="match status" value="1"/>
</dbReference>
<organism evidence="2 3">
    <name type="scientific">Xenoophorus captivus</name>
    <dbReference type="NCBI Taxonomy" id="1517983"/>
    <lineage>
        <taxon>Eukaryota</taxon>
        <taxon>Metazoa</taxon>
        <taxon>Chordata</taxon>
        <taxon>Craniata</taxon>
        <taxon>Vertebrata</taxon>
        <taxon>Euteleostomi</taxon>
        <taxon>Actinopterygii</taxon>
        <taxon>Neopterygii</taxon>
        <taxon>Teleostei</taxon>
        <taxon>Neoteleostei</taxon>
        <taxon>Acanthomorphata</taxon>
        <taxon>Ovalentaria</taxon>
        <taxon>Atherinomorphae</taxon>
        <taxon>Cyprinodontiformes</taxon>
        <taxon>Goodeidae</taxon>
        <taxon>Xenoophorus</taxon>
    </lineage>
</organism>
<keyword evidence="3" id="KW-1185">Reference proteome</keyword>
<name>A0ABV0QXM8_9TELE</name>
<accession>A0ABV0QXM8</accession>
<dbReference type="InterPro" id="IPR050912">
    <property type="entry name" value="LOX-like_protein"/>
</dbReference>
<protein>
    <submittedName>
        <fullName evidence="2">Lysyl oxidase 4</fullName>
    </submittedName>
</protein>
<feature type="non-terminal residue" evidence="2">
    <location>
        <position position="1"/>
    </location>
</feature>
<evidence type="ECO:0000256" key="1">
    <source>
        <dbReference type="ARBA" id="ARBA00023157"/>
    </source>
</evidence>
<dbReference type="PRINTS" id="PR00074">
    <property type="entry name" value="LYSYLOXIDASE"/>
</dbReference>
<dbReference type="InterPro" id="IPR001695">
    <property type="entry name" value="Lysyl_oxidase"/>
</dbReference>
<reference evidence="2 3" key="1">
    <citation type="submission" date="2021-06" db="EMBL/GenBank/DDBJ databases">
        <authorList>
            <person name="Palmer J.M."/>
        </authorList>
    </citation>
    <scope>NUCLEOTIDE SEQUENCE [LARGE SCALE GENOMIC DNA]</scope>
    <source>
        <strain evidence="2 3">XC_2019</strain>
        <tissue evidence="2">Muscle</tissue>
    </source>
</reference>
<dbReference type="Pfam" id="PF01186">
    <property type="entry name" value="Lysyl_oxidase"/>
    <property type="match status" value="1"/>
</dbReference>
<proteinExistence type="predicted"/>
<dbReference type="InterPro" id="IPR036772">
    <property type="entry name" value="SRCR-like_dom_sf"/>
</dbReference>
<evidence type="ECO:0000313" key="2">
    <source>
        <dbReference type="EMBL" id="MEQ2200585.1"/>
    </source>
</evidence>
<keyword evidence="1" id="KW-1015">Disulfide bond</keyword>
<dbReference type="PANTHER" id="PTHR45817">
    <property type="entry name" value="LYSYL OXIDASE-LIKE-RELATED"/>
    <property type="match status" value="1"/>
</dbReference>